<evidence type="ECO:0000259" key="5">
    <source>
        <dbReference type="Pfam" id="PF00370"/>
    </source>
</evidence>
<gene>
    <name evidence="7" type="ORF">B0A89_14090</name>
</gene>
<feature type="domain" description="Carbohydrate kinase FGGY C-terminal" evidence="6">
    <location>
        <begin position="283"/>
        <end position="439"/>
    </location>
</feature>
<dbReference type="GO" id="GO:0005975">
    <property type="term" value="P:carbohydrate metabolic process"/>
    <property type="evidence" value="ECO:0007669"/>
    <property type="project" value="InterPro"/>
</dbReference>
<evidence type="ECO:0000259" key="6">
    <source>
        <dbReference type="Pfam" id="PF02782"/>
    </source>
</evidence>
<dbReference type="Gene3D" id="3.30.420.40">
    <property type="match status" value="2"/>
</dbReference>
<dbReference type="PANTHER" id="PTHR43095:SF5">
    <property type="entry name" value="XYLULOSE KINASE"/>
    <property type="match status" value="1"/>
</dbReference>
<evidence type="ECO:0000313" key="7">
    <source>
        <dbReference type="EMBL" id="ARJ70959.1"/>
    </source>
</evidence>
<geneLocation type="plasmid" evidence="7 8">
    <name>unnamed</name>
</geneLocation>
<dbReference type="GO" id="GO:0016773">
    <property type="term" value="F:phosphotransferase activity, alcohol group as acceptor"/>
    <property type="evidence" value="ECO:0007669"/>
    <property type="project" value="InterPro"/>
</dbReference>
<keyword evidence="3 4" id="KW-0418">Kinase</keyword>
<keyword evidence="8" id="KW-1185">Reference proteome</keyword>
<protein>
    <submittedName>
        <fullName evidence="7">Xylulokinase</fullName>
    </submittedName>
</protein>
<dbReference type="OrthoDB" id="9805576at2"/>
<keyword evidence="7" id="KW-0614">Plasmid</keyword>
<evidence type="ECO:0000313" key="8">
    <source>
        <dbReference type="Proteomes" id="UP000193017"/>
    </source>
</evidence>
<dbReference type="Proteomes" id="UP000193017">
    <property type="component" value="Plasmid unnamed"/>
</dbReference>
<reference evidence="7 8" key="1">
    <citation type="submission" date="2017-03" db="EMBL/GenBank/DDBJ databases">
        <title>Genome sequence of Paracoccus contaminans isolated from a water microcosm.</title>
        <authorList>
            <person name="Aurass P."/>
            <person name="Karste S."/>
            <person name="Trost E."/>
            <person name="Glaeser S.P."/>
            <person name="Kaempfer P."/>
            <person name="Flieger A."/>
        </authorList>
    </citation>
    <scope>NUCLEOTIDE SEQUENCE [LARGE SCALE GENOMIC DNA]</scope>
    <source>
        <strain evidence="8">RKI 16-01929T\LMG 29738T\CCM 8701T\CIP 111112T</strain>
        <plasmid evidence="8">Plasmid unnamed</plasmid>
    </source>
</reference>
<dbReference type="SUPFAM" id="SSF53067">
    <property type="entry name" value="Actin-like ATPase domain"/>
    <property type="match status" value="2"/>
</dbReference>
<dbReference type="Pfam" id="PF02782">
    <property type="entry name" value="FGGY_C"/>
    <property type="match status" value="1"/>
</dbReference>
<dbReference type="PROSITE" id="PS00445">
    <property type="entry name" value="FGGY_KINASES_2"/>
    <property type="match status" value="1"/>
</dbReference>
<dbReference type="CDD" id="cd07808">
    <property type="entry name" value="ASKHA_NBD_FGGY_EcXK-like"/>
    <property type="match status" value="1"/>
</dbReference>
<dbReference type="InterPro" id="IPR043129">
    <property type="entry name" value="ATPase_NBD"/>
</dbReference>
<dbReference type="InterPro" id="IPR018484">
    <property type="entry name" value="FGGY_N"/>
</dbReference>
<organism evidence="7 8">
    <name type="scientific">Paracoccus contaminans</name>
    <dbReference type="NCBI Taxonomy" id="1945662"/>
    <lineage>
        <taxon>Bacteria</taxon>
        <taxon>Pseudomonadati</taxon>
        <taxon>Pseudomonadota</taxon>
        <taxon>Alphaproteobacteria</taxon>
        <taxon>Rhodobacterales</taxon>
        <taxon>Paracoccaceae</taxon>
        <taxon>Paracoccus</taxon>
    </lineage>
</organism>
<dbReference type="InterPro" id="IPR000577">
    <property type="entry name" value="Carb_kinase_FGGY"/>
</dbReference>
<feature type="domain" description="Carbohydrate kinase FGGY N-terminal" evidence="5">
    <location>
        <begin position="6"/>
        <end position="243"/>
    </location>
</feature>
<dbReference type="RefSeq" id="WP_085378971.1">
    <property type="nucleotide sequence ID" value="NZ_CP020613.1"/>
</dbReference>
<evidence type="ECO:0000256" key="3">
    <source>
        <dbReference type="ARBA" id="ARBA00022777"/>
    </source>
</evidence>
<sequence length="498" mass="52152">MAETLLLGIDLGAGSLKSTVITAAGAVVATASAPVETLAPRPGYSEQDPEGWWAALVGALRDLWAQGVDPARIAAVSVTAGAHTHVLEDAQGRTLRPAIMWNDARSGAQVARARAAHGDMILARSGNRISPTWTLPQLIWLREEEPGTHAAIRRILPAKDWLRRRLDGSAATDITDAWGLMLADAATGGWSAELCALAGIAPEVLPAITGSSAVTGEVGAEAARQTGLRAGTAVICGTSDTNAETYAAGMTRPGIGALKLATAGTVSTLTAAPAFSDDVIHYPHLVPGHHYAILGTNSCASAHRWLRDALFAAEGFDGMDRLARQAPAGCEGLLFHPYLNGERSPYWDPDLRASFVGLGFGHGGPHLCRALYEGIAFTLRDCLSVLRDRAMGFDTARLVGGGTRSALWRQIIADVTGLTIEVPAEGDASYGAALIAGIGAGVFADTDDAARAIRVAETLRPDPSVRGVYDDAFDRFREAKAALTPVNHRAVRTLRGAA</sequence>
<dbReference type="PIRSF" id="PIRSF000538">
    <property type="entry name" value="GlpK"/>
    <property type="match status" value="1"/>
</dbReference>
<dbReference type="Pfam" id="PF00370">
    <property type="entry name" value="FGGY_N"/>
    <property type="match status" value="1"/>
</dbReference>
<dbReference type="InterPro" id="IPR018483">
    <property type="entry name" value="Carb_kinase_FGGY_CS"/>
</dbReference>
<evidence type="ECO:0000256" key="4">
    <source>
        <dbReference type="RuleBase" id="RU003733"/>
    </source>
</evidence>
<dbReference type="InterPro" id="IPR050406">
    <property type="entry name" value="FGGY_Carb_Kinase"/>
</dbReference>
<dbReference type="KEGG" id="pcon:B0A89_14090"/>
<evidence type="ECO:0000256" key="2">
    <source>
        <dbReference type="ARBA" id="ARBA00022679"/>
    </source>
</evidence>
<keyword evidence="2 4" id="KW-0808">Transferase</keyword>
<dbReference type="EMBL" id="CP020613">
    <property type="protein sequence ID" value="ARJ70959.1"/>
    <property type="molecule type" value="Genomic_DNA"/>
</dbReference>
<dbReference type="InterPro" id="IPR018485">
    <property type="entry name" value="FGGY_C"/>
</dbReference>
<dbReference type="GO" id="GO:0016301">
    <property type="term" value="F:kinase activity"/>
    <property type="evidence" value="ECO:0007669"/>
    <property type="project" value="UniProtKB-KW"/>
</dbReference>
<dbReference type="AlphaFoldDB" id="A0A1W6D1P5"/>
<evidence type="ECO:0000256" key="1">
    <source>
        <dbReference type="ARBA" id="ARBA00009156"/>
    </source>
</evidence>
<dbReference type="PANTHER" id="PTHR43095">
    <property type="entry name" value="SUGAR KINASE"/>
    <property type="match status" value="1"/>
</dbReference>
<name>A0A1W6D1P5_9RHOB</name>
<comment type="similarity">
    <text evidence="1 4">Belongs to the FGGY kinase family.</text>
</comment>
<proteinExistence type="inferred from homology"/>
<accession>A0A1W6D1P5</accession>